<feature type="domain" description="Beta-ketoacyl-[acyl-carrier-protein] synthase III N-terminal" evidence="5">
    <location>
        <begin position="108"/>
        <end position="173"/>
    </location>
</feature>
<dbReference type="InterPro" id="IPR013751">
    <property type="entry name" value="ACP_syn_III_N"/>
</dbReference>
<feature type="domain" description="Beta-ketoacyl-[acyl-carrier-protein] synthase III C-terminal" evidence="4">
    <location>
        <begin position="245"/>
        <end position="335"/>
    </location>
</feature>
<evidence type="ECO:0000256" key="3">
    <source>
        <dbReference type="ARBA" id="ARBA00023315"/>
    </source>
</evidence>
<dbReference type="GeneID" id="96650711"/>
<dbReference type="CDD" id="cd00827">
    <property type="entry name" value="init_cond_enzymes"/>
    <property type="match status" value="1"/>
</dbReference>
<dbReference type="RefSeq" id="WP_109031529.1">
    <property type="nucleotide sequence ID" value="NZ_BEWD01000005.1"/>
</dbReference>
<dbReference type="SUPFAM" id="SSF53901">
    <property type="entry name" value="Thiolase-like"/>
    <property type="match status" value="1"/>
</dbReference>
<proteinExistence type="predicted"/>
<dbReference type="InterPro" id="IPR013747">
    <property type="entry name" value="ACP_syn_III_C"/>
</dbReference>
<gene>
    <name evidence="6" type="ORF">G3I66_42630</name>
</gene>
<reference evidence="6 7" key="1">
    <citation type="submission" date="2020-01" db="EMBL/GenBank/DDBJ databases">
        <title>Insect and environment-associated Actinomycetes.</title>
        <authorList>
            <person name="Currrie C."/>
            <person name="Chevrette M."/>
            <person name="Carlson C."/>
            <person name="Stubbendieck R."/>
            <person name="Wendt-Pienkowski E."/>
        </authorList>
    </citation>
    <scope>NUCLEOTIDE SEQUENCE [LARGE SCALE GENOMIC DNA]</scope>
    <source>
        <strain evidence="6 7">SID7739</strain>
    </source>
</reference>
<comment type="caution">
    <text evidence="6">The sequence shown here is derived from an EMBL/GenBank/DDBJ whole genome shotgun (WGS) entry which is preliminary data.</text>
</comment>
<dbReference type="InterPro" id="IPR016039">
    <property type="entry name" value="Thiolase-like"/>
</dbReference>
<dbReference type="Pfam" id="PF08541">
    <property type="entry name" value="ACP_syn_III_C"/>
    <property type="match status" value="1"/>
</dbReference>
<dbReference type="PANTHER" id="PTHR34069">
    <property type="entry name" value="3-OXOACYL-[ACYL-CARRIER-PROTEIN] SYNTHASE 3"/>
    <property type="match status" value="1"/>
</dbReference>
<dbReference type="Proteomes" id="UP000475666">
    <property type="component" value="Unassembled WGS sequence"/>
</dbReference>
<keyword evidence="1" id="KW-0963">Cytoplasm</keyword>
<organism evidence="6 7">
    <name type="scientific">Streptomyces rubrogriseus</name>
    <dbReference type="NCBI Taxonomy" id="194673"/>
    <lineage>
        <taxon>Bacteria</taxon>
        <taxon>Bacillati</taxon>
        <taxon>Actinomycetota</taxon>
        <taxon>Actinomycetes</taxon>
        <taxon>Kitasatosporales</taxon>
        <taxon>Streptomycetaceae</taxon>
        <taxon>Streptomyces</taxon>
        <taxon>Streptomyces violaceoruber group</taxon>
    </lineage>
</organism>
<dbReference type="GO" id="GO:0044550">
    <property type="term" value="P:secondary metabolite biosynthetic process"/>
    <property type="evidence" value="ECO:0007669"/>
    <property type="project" value="TreeGrafter"/>
</dbReference>
<dbReference type="EMBL" id="JAAGMQ010001256">
    <property type="protein sequence ID" value="NEC39777.1"/>
    <property type="molecule type" value="Genomic_DNA"/>
</dbReference>
<accession>A0A6G3TSR9</accession>
<dbReference type="Gene3D" id="3.40.47.10">
    <property type="match status" value="2"/>
</dbReference>
<dbReference type="GO" id="GO:0006633">
    <property type="term" value="P:fatty acid biosynthetic process"/>
    <property type="evidence" value="ECO:0007669"/>
    <property type="project" value="InterPro"/>
</dbReference>
<evidence type="ECO:0000256" key="1">
    <source>
        <dbReference type="ARBA" id="ARBA00022490"/>
    </source>
</evidence>
<dbReference type="AlphaFoldDB" id="A0A6G3TSR9"/>
<sequence>MQWNDLYVGGVAARLGRREDVREAVADGRYDAEEHEENDYLFVRVEDELTPADMAVEAAREALGRGAVGEGGVGLYLHAASTFQGLDHWTPGSYIQQHTAGGTAPALEVRQACNGAIMALEMAAAYLTAVPGRGAALITTGDRYNAPSYDRYRTDKNILLADGATALVLSREPGVLRLLSTATVGDTSHEALGRGTGGWQGASGDAGWPISLRDRKKEYLIGGGDIQDIIRTMTVRQQEAMQTALDDAGVKVADVARFVFPNIGRSAQDWELRKAAGISEEQTTWAWGREVGHIAAGDQFAGLAHLLESGALRTGDRVAVAGVGSGYNFGWAVLEVAGEPDWSTTAV</sequence>
<evidence type="ECO:0000313" key="7">
    <source>
        <dbReference type="Proteomes" id="UP000475666"/>
    </source>
</evidence>
<evidence type="ECO:0000259" key="4">
    <source>
        <dbReference type="Pfam" id="PF08541"/>
    </source>
</evidence>
<name>A0A6G3TSR9_9ACTN</name>
<evidence type="ECO:0000313" key="6">
    <source>
        <dbReference type="EMBL" id="NEC39777.1"/>
    </source>
</evidence>
<keyword evidence="3" id="KW-0012">Acyltransferase</keyword>
<keyword evidence="2" id="KW-0808">Transferase</keyword>
<evidence type="ECO:0000259" key="5">
    <source>
        <dbReference type="Pfam" id="PF08545"/>
    </source>
</evidence>
<dbReference type="GO" id="GO:0004315">
    <property type="term" value="F:3-oxoacyl-[acyl-carrier-protein] synthase activity"/>
    <property type="evidence" value="ECO:0007669"/>
    <property type="project" value="InterPro"/>
</dbReference>
<evidence type="ECO:0000256" key="2">
    <source>
        <dbReference type="ARBA" id="ARBA00022679"/>
    </source>
</evidence>
<protein>
    <submittedName>
        <fullName evidence="6">3-oxoacyl-ACP synthase</fullName>
    </submittedName>
</protein>
<dbReference type="Pfam" id="PF08545">
    <property type="entry name" value="ACP_syn_III"/>
    <property type="match status" value="1"/>
</dbReference>
<dbReference type="PANTHER" id="PTHR34069:SF2">
    <property type="entry name" value="BETA-KETOACYL-[ACYL-CARRIER-PROTEIN] SYNTHASE III"/>
    <property type="match status" value="1"/>
</dbReference>